<organism evidence="10 11">
    <name type="scientific">Sphingobacterium multivorum</name>
    <dbReference type="NCBI Taxonomy" id="28454"/>
    <lineage>
        <taxon>Bacteria</taxon>
        <taxon>Pseudomonadati</taxon>
        <taxon>Bacteroidota</taxon>
        <taxon>Sphingobacteriia</taxon>
        <taxon>Sphingobacteriales</taxon>
        <taxon>Sphingobacteriaceae</taxon>
        <taxon>Sphingobacterium</taxon>
    </lineage>
</organism>
<dbReference type="GO" id="GO:0102130">
    <property type="term" value="F:malonyl-CoA methyltransferase activity"/>
    <property type="evidence" value="ECO:0007669"/>
    <property type="project" value="UniProtKB-EC"/>
</dbReference>
<sequence length="255" mass="28907">MIIMMDKQRIRSRFAKAASNYQSAAIAQYEIAKKMIRLMQENIQLRPQKVLEIGCGTGLFSRLILQHIKPKKMVLNDICPAMMPEVMDILTASHTFICADAETYAFPKDINLIASCSTIQWFNNPRAFFERCYGSLLDSGILAFSTFGHDNMHEINATAHVGLTYRSKSELITELLALNYKILVAQEEHLKLHFESPLQVLVHLKQTGVTGIKNHRWTKGTLRAFCAKYTSDYGTEEGVSLTYHPIYIIAIKSNS</sequence>
<name>A0A653ZB64_SPHMU</name>
<dbReference type="InterPro" id="IPR029063">
    <property type="entry name" value="SAM-dependent_MTases_sf"/>
</dbReference>
<comment type="pathway">
    <text evidence="2 8">Cofactor biosynthesis; biotin biosynthesis.</text>
</comment>
<feature type="domain" description="Methyltransferase type 11" evidence="9">
    <location>
        <begin position="51"/>
        <end position="144"/>
    </location>
</feature>
<protein>
    <recommendedName>
        <fullName evidence="3 8">Malonyl-[acyl-carrier protein] O-methyltransferase</fullName>
        <shortName evidence="8">Malonyl-ACP O-methyltransferase</shortName>
        <ecNumber evidence="3 8">2.1.1.197</ecNumber>
    </recommendedName>
    <alternativeName>
        <fullName evidence="8">Biotin synthesis protein BioC</fullName>
    </alternativeName>
</protein>
<dbReference type="NCBIfam" id="TIGR02072">
    <property type="entry name" value="BioC"/>
    <property type="match status" value="1"/>
</dbReference>
<comment type="catalytic activity">
    <reaction evidence="1 8">
        <text>malonyl-[ACP] + S-adenosyl-L-methionine = malonyl-[ACP] methyl ester + S-adenosyl-L-homocysteine</text>
        <dbReference type="Rhea" id="RHEA:17105"/>
        <dbReference type="Rhea" id="RHEA-COMP:9623"/>
        <dbReference type="Rhea" id="RHEA-COMP:9954"/>
        <dbReference type="ChEBI" id="CHEBI:57856"/>
        <dbReference type="ChEBI" id="CHEBI:59789"/>
        <dbReference type="ChEBI" id="CHEBI:78449"/>
        <dbReference type="ChEBI" id="CHEBI:78845"/>
        <dbReference type="EC" id="2.1.1.197"/>
    </reaction>
</comment>
<dbReference type="SUPFAM" id="SSF53335">
    <property type="entry name" value="S-adenosyl-L-methionine-dependent methyltransferases"/>
    <property type="match status" value="1"/>
</dbReference>
<dbReference type="Gene3D" id="3.40.50.150">
    <property type="entry name" value="Vaccinia Virus protein VP39"/>
    <property type="match status" value="1"/>
</dbReference>
<dbReference type="EC" id="2.1.1.197" evidence="3 8"/>
<evidence type="ECO:0000259" key="9">
    <source>
        <dbReference type="Pfam" id="PF08241"/>
    </source>
</evidence>
<dbReference type="PANTHER" id="PTHR13090">
    <property type="entry name" value="ARGININE-HYDROXYLASE NDUFAF5, MITOCHONDRIAL"/>
    <property type="match status" value="1"/>
</dbReference>
<dbReference type="PANTHER" id="PTHR13090:SF1">
    <property type="entry name" value="ARGININE-HYDROXYLASE NDUFAF5, MITOCHONDRIAL"/>
    <property type="match status" value="1"/>
</dbReference>
<dbReference type="InterPro" id="IPR013216">
    <property type="entry name" value="Methyltransf_11"/>
</dbReference>
<evidence type="ECO:0000256" key="4">
    <source>
        <dbReference type="ARBA" id="ARBA00022603"/>
    </source>
</evidence>
<dbReference type="HAMAP" id="MF_00835">
    <property type="entry name" value="BioC"/>
    <property type="match status" value="1"/>
</dbReference>
<dbReference type="Proteomes" id="UP000432350">
    <property type="component" value="Unassembled WGS sequence"/>
</dbReference>
<comment type="similarity">
    <text evidence="8">Belongs to the methyltransferase superfamily.</text>
</comment>
<dbReference type="InterPro" id="IPR011814">
    <property type="entry name" value="BioC"/>
</dbReference>
<dbReference type="InterPro" id="IPR050602">
    <property type="entry name" value="Malonyl-ACP_OMT"/>
</dbReference>
<dbReference type="GO" id="GO:0010340">
    <property type="term" value="F:carboxyl-O-methyltransferase activity"/>
    <property type="evidence" value="ECO:0007669"/>
    <property type="project" value="UniProtKB-UniRule"/>
</dbReference>
<evidence type="ECO:0000313" key="11">
    <source>
        <dbReference type="Proteomes" id="UP000432350"/>
    </source>
</evidence>
<dbReference type="EMBL" id="CABWMV010000006">
    <property type="protein sequence ID" value="VXC52336.1"/>
    <property type="molecule type" value="Genomic_DNA"/>
</dbReference>
<evidence type="ECO:0000256" key="2">
    <source>
        <dbReference type="ARBA" id="ARBA00004746"/>
    </source>
</evidence>
<evidence type="ECO:0000256" key="8">
    <source>
        <dbReference type="HAMAP-Rule" id="MF_00835"/>
    </source>
</evidence>
<dbReference type="AlphaFoldDB" id="A0A653ZB64"/>
<dbReference type="Pfam" id="PF08241">
    <property type="entry name" value="Methyltransf_11"/>
    <property type="match status" value="1"/>
</dbReference>
<evidence type="ECO:0000256" key="7">
    <source>
        <dbReference type="ARBA" id="ARBA00022756"/>
    </source>
</evidence>
<gene>
    <name evidence="8 10" type="primary">bioC</name>
    <name evidence="10" type="ORF">SPHINGO8BC_140104</name>
</gene>
<dbReference type="GO" id="GO:0009102">
    <property type="term" value="P:biotin biosynthetic process"/>
    <property type="evidence" value="ECO:0007669"/>
    <property type="project" value="UniProtKB-UniRule"/>
</dbReference>
<accession>A0A653ZB64</accession>
<reference evidence="10 11" key="1">
    <citation type="submission" date="2019-10" db="EMBL/GenBank/DDBJ databases">
        <authorList>
            <person name="Karimi E."/>
        </authorList>
    </citation>
    <scope>NUCLEOTIDE SEQUENCE [LARGE SCALE GENOMIC DNA]</scope>
    <source>
        <strain evidence="10">Sphingobacterium sp. 8BC</strain>
    </source>
</reference>
<evidence type="ECO:0000256" key="6">
    <source>
        <dbReference type="ARBA" id="ARBA00022691"/>
    </source>
</evidence>
<keyword evidence="5 8" id="KW-0808">Transferase</keyword>
<keyword evidence="7 8" id="KW-0093">Biotin biosynthesis</keyword>
<keyword evidence="6 8" id="KW-0949">S-adenosyl-L-methionine</keyword>
<dbReference type="UniPathway" id="UPA00078"/>
<evidence type="ECO:0000313" key="10">
    <source>
        <dbReference type="EMBL" id="VXC52336.1"/>
    </source>
</evidence>
<evidence type="ECO:0000256" key="3">
    <source>
        <dbReference type="ARBA" id="ARBA00012327"/>
    </source>
</evidence>
<proteinExistence type="inferred from homology"/>
<comment type="function">
    <text evidence="8">Converts the free carboxyl group of a malonyl-thioester to its methyl ester by transfer of a methyl group from S-adenosyl-L-methionine (SAM). It allows to synthesize pimeloyl-ACP via the fatty acid synthetic pathway.</text>
</comment>
<evidence type="ECO:0000256" key="5">
    <source>
        <dbReference type="ARBA" id="ARBA00022679"/>
    </source>
</evidence>
<keyword evidence="4 8" id="KW-0489">Methyltransferase</keyword>
<evidence type="ECO:0000256" key="1">
    <source>
        <dbReference type="ARBA" id="ARBA00000852"/>
    </source>
</evidence>
<dbReference type="GO" id="GO:0008757">
    <property type="term" value="F:S-adenosylmethionine-dependent methyltransferase activity"/>
    <property type="evidence" value="ECO:0007669"/>
    <property type="project" value="InterPro"/>
</dbReference>
<dbReference type="GO" id="GO:0032259">
    <property type="term" value="P:methylation"/>
    <property type="evidence" value="ECO:0007669"/>
    <property type="project" value="UniProtKB-KW"/>
</dbReference>
<dbReference type="CDD" id="cd02440">
    <property type="entry name" value="AdoMet_MTases"/>
    <property type="match status" value="1"/>
</dbReference>